<name>A0ABN7JBD6_9BASI</name>
<feature type="compositionally biased region" description="Polar residues" evidence="5">
    <location>
        <begin position="63"/>
        <end position="82"/>
    </location>
</feature>
<evidence type="ECO:0000256" key="1">
    <source>
        <dbReference type="ARBA" id="ARBA00004167"/>
    </source>
</evidence>
<evidence type="ECO:0000256" key="5">
    <source>
        <dbReference type="SAM" id="MobiDB-lite"/>
    </source>
</evidence>
<keyword evidence="7" id="KW-0732">Signal</keyword>
<feature type="transmembrane region" description="Helical" evidence="6">
    <location>
        <begin position="235"/>
        <end position="258"/>
    </location>
</feature>
<protein>
    <submittedName>
        <fullName evidence="8">Uncharacterized protein</fullName>
    </submittedName>
</protein>
<dbReference type="Proteomes" id="UP000836402">
    <property type="component" value="Unassembled WGS sequence"/>
</dbReference>
<keyword evidence="9" id="KW-1185">Reference proteome</keyword>
<dbReference type="InterPro" id="IPR051694">
    <property type="entry name" value="Immunoregulatory_rcpt-like"/>
</dbReference>
<feature type="region of interest" description="Disordered" evidence="5">
    <location>
        <begin position="144"/>
        <end position="173"/>
    </location>
</feature>
<feature type="chain" id="PRO_5046454185" evidence="7">
    <location>
        <begin position="28"/>
        <end position="528"/>
    </location>
</feature>
<keyword evidence="2 6" id="KW-0812">Transmembrane</keyword>
<evidence type="ECO:0000256" key="3">
    <source>
        <dbReference type="ARBA" id="ARBA00022989"/>
    </source>
</evidence>
<feature type="compositionally biased region" description="Polar residues" evidence="5">
    <location>
        <begin position="430"/>
        <end position="444"/>
    </location>
</feature>
<reference evidence="8" key="1">
    <citation type="submission" date="2020-10" db="EMBL/GenBank/DDBJ databases">
        <authorList>
            <person name="Sedaghatjoo S."/>
        </authorList>
    </citation>
    <scope>NUCLEOTIDE SEQUENCE</scope>
    <source>
        <strain evidence="8">AZH3</strain>
    </source>
</reference>
<feature type="compositionally biased region" description="Low complexity" evidence="5">
    <location>
        <begin position="494"/>
        <end position="522"/>
    </location>
</feature>
<feature type="signal peptide" evidence="7">
    <location>
        <begin position="1"/>
        <end position="27"/>
    </location>
</feature>
<comment type="subcellular location">
    <subcellularLocation>
        <location evidence="1">Membrane</location>
        <topology evidence="1">Single-pass membrane protein</topology>
    </subcellularLocation>
</comment>
<evidence type="ECO:0000256" key="2">
    <source>
        <dbReference type="ARBA" id="ARBA00022692"/>
    </source>
</evidence>
<accession>A0ABN7JBD6</accession>
<evidence type="ECO:0000256" key="7">
    <source>
        <dbReference type="SAM" id="SignalP"/>
    </source>
</evidence>
<proteinExistence type="predicted"/>
<dbReference type="PANTHER" id="PTHR15549">
    <property type="entry name" value="PAIRED IMMUNOGLOBULIN-LIKE TYPE 2 RECEPTOR"/>
    <property type="match status" value="1"/>
</dbReference>
<keyword evidence="3 6" id="KW-1133">Transmembrane helix</keyword>
<evidence type="ECO:0000256" key="4">
    <source>
        <dbReference type="ARBA" id="ARBA00023136"/>
    </source>
</evidence>
<evidence type="ECO:0000313" key="9">
    <source>
        <dbReference type="Proteomes" id="UP000836402"/>
    </source>
</evidence>
<feature type="region of interest" description="Disordered" evidence="5">
    <location>
        <begin position="265"/>
        <end position="286"/>
    </location>
</feature>
<organism evidence="8 9">
    <name type="scientific">Tilletia caries</name>
    <name type="common">wheat bunt fungus</name>
    <dbReference type="NCBI Taxonomy" id="13290"/>
    <lineage>
        <taxon>Eukaryota</taxon>
        <taxon>Fungi</taxon>
        <taxon>Dikarya</taxon>
        <taxon>Basidiomycota</taxon>
        <taxon>Ustilaginomycotina</taxon>
        <taxon>Exobasidiomycetes</taxon>
        <taxon>Tilletiales</taxon>
        <taxon>Tilletiaceae</taxon>
        <taxon>Tilletia</taxon>
    </lineage>
</organism>
<feature type="region of interest" description="Disordered" evidence="5">
    <location>
        <begin position="63"/>
        <end position="89"/>
    </location>
</feature>
<keyword evidence="4 6" id="KW-0472">Membrane</keyword>
<evidence type="ECO:0000313" key="8">
    <source>
        <dbReference type="EMBL" id="CAD6957541.1"/>
    </source>
</evidence>
<comment type="caution">
    <text evidence="8">The sequence shown here is derived from an EMBL/GenBank/DDBJ whole genome shotgun (WGS) entry which is preliminary data.</text>
</comment>
<sequence>MRAMRLFGKGALALIAVSALLPGSANGLEVSITQLTCSFCVYTVTLTEGEIRQGSQIRFTMSSGGANGQTKPAETSLQSAGISSTTPQTSITTTWATPFTSGGEAQAVYAVLDAGGNVVVDPATNSSSTSEVTLTANLGTCTTTTSTTTTTTTTSTSTSTATATTPTTTTAAPTSTASTIASSTSGTITYFTAIATATQGQSTFITVITVTPTSTSSPPSSGSGQSNGGGSNAGAIAGGVVGGVLGLALLGFLLLFCLRRRNKHDEPMDWDGPSQSSAGGPGRGKLFNPIMHDSSHAEPTVHPGSLAAGGAFGGAASGYESHDGYGGSSTMGAYPVNGNNYDPQANLQSYYNNGPPMANQGRPISPPMSVASGQPSYPPFNAASPEMSYYAPSHQQAPYAGFPIGMTAAAMGAGAGAGAGALGVGGRSPHSANQALVGSGNTSPGAGAGPSMTSHGFEGELPPAYPAGMDSVVPGPTDAKTGLHTHKTEGPSRPSTSDPSGGASDAAGSSSAAATAAGPAPTQTEGDI</sequence>
<dbReference type="EMBL" id="CAJHJG010006495">
    <property type="protein sequence ID" value="CAD6957541.1"/>
    <property type="molecule type" value="Genomic_DNA"/>
</dbReference>
<evidence type="ECO:0000256" key="6">
    <source>
        <dbReference type="SAM" id="Phobius"/>
    </source>
</evidence>
<dbReference type="PANTHER" id="PTHR15549:SF27">
    <property type="entry name" value="CHITIN-BINDING TYPE-1 DOMAIN-CONTAINING PROTEIN"/>
    <property type="match status" value="1"/>
</dbReference>
<feature type="region of interest" description="Disordered" evidence="5">
    <location>
        <begin position="421"/>
        <end position="528"/>
    </location>
</feature>
<gene>
    <name evidence="8" type="ORF">JKIAZH3_G8054</name>
</gene>